<name>A0A1E3XFM6_9BACT</name>
<dbReference type="AlphaFoldDB" id="A0A1E3XFM6"/>
<dbReference type="EMBL" id="MAYW01000008">
    <property type="protein sequence ID" value="ODS34389.1"/>
    <property type="molecule type" value="Genomic_DNA"/>
</dbReference>
<dbReference type="Proteomes" id="UP000094056">
    <property type="component" value="Unassembled WGS sequence"/>
</dbReference>
<accession>A0A1E3XFM6</accession>
<evidence type="ECO:0000313" key="2">
    <source>
        <dbReference type="Proteomes" id="UP000094056"/>
    </source>
</evidence>
<evidence type="ECO:0000313" key="1">
    <source>
        <dbReference type="EMBL" id="ODS34389.1"/>
    </source>
</evidence>
<sequence>MIKLEINAVPAKVIGSTLASLIRQHGSREGIKQVGNKFCGLEVVWDSDEFKVE</sequence>
<reference evidence="1 2" key="1">
    <citation type="submission" date="2016-07" db="EMBL/GenBank/DDBJ databases">
        <title>Draft genome of Scalindua rubra, obtained from a brine-seawater interface in the Red Sea, sheds light on salt adaptation in anammox bacteria.</title>
        <authorList>
            <person name="Speth D.R."/>
            <person name="Lagkouvardos I."/>
            <person name="Wang Y."/>
            <person name="Qian P.-Y."/>
            <person name="Dutilh B.E."/>
            <person name="Jetten M.S."/>
        </authorList>
    </citation>
    <scope>NUCLEOTIDE SEQUENCE [LARGE SCALE GENOMIC DNA]</scope>
    <source>
        <strain evidence="1">BSI-1</strain>
    </source>
</reference>
<comment type="caution">
    <text evidence="1">The sequence shown here is derived from an EMBL/GenBank/DDBJ whole genome shotgun (WGS) entry which is preliminary data.</text>
</comment>
<protein>
    <submittedName>
        <fullName evidence="1">Uncharacterized protein</fullName>
    </submittedName>
</protein>
<gene>
    <name evidence="1" type="ORF">SCARUB_00520</name>
</gene>
<proteinExistence type="predicted"/>
<organism evidence="1 2">
    <name type="scientific">Candidatus Scalindua rubra</name>
    <dbReference type="NCBI Taxonomy" id="1872076"/>
    <lineage>
        <taxon>Bacteria</taxon>
        <taxon>Pseudomonadati</taxon>
        <taxon>Planctomycetota</taxon>
        <taxon>Candidatus Brocadiia</taxon>
        <taxon>Candidatus Brocadiales</taxon>
        <taxon>Candidatus Scalinduaceae</taxon>
        <taxon>Candidatus Scalindua</taxon>
    </lineage>
</organism>